<proteinExistence type="inferred from homology"/>
<evidence type="ECO:0000256" key="1">
    <source>
        <dbReference type="ARBA" id="ARBA00004442"/>
    </source>
</evidence>
<evidence type="ECO:0000256" key="4">
    <source>
        <dbReference type="ARBA" id="ARBA00023136"/>
    </source>
</evidence>
<dbReference type="Gene3D" id="1.25.40.390">
    <property type="match status" value="1"/>
</dbReference>
<gene>
    <name evidence="8" type="ORF">H3H32_06805</name>
</gene>
<name>A0A7G5H0J3_9BACT</name>
<comment type="subcellular location">
    <subcellularLocation>
        <location evidence="1">Cell outer membrane</location>
    </subcellularLocation>
</comment>
<evidence type="ECO:0000313" key="9">
    <source>
        <dbReference type="Proteomes" id="UP000515369"/>
    </source>
</evidence>
<dbReference type="InterPro" id="IPR011990">
    <property type="entry name" value="TPR-like_helical_dom_sf"/>
</dbReference>
<dbReference type="RefSeq" id="WP_182461989.1">
    <property type="nucleotide sequence ID" value="NZ_CP059732.1"/>
</dbReference>
<feature type="domain" description="RagB/SusD" evidence="6">
    <location>
        <begin position="349"/>
        <end position="501"/>
    </location>
</feature>
<dbReference type="EMBL" id="CP059732">
    <property type="protein sequence ID" value="QMW04635.1"/>
    <property type="molecule type" value="Genomic_DNA"/>
</dbReference>
<dbReference type="CDD" id="cd08977">
    <property type="entry name" value="SusD"/>
    <property type="match status" value="1"/>
</dbReference>
<protein>
    <submittedName>
        <fullName evidence="8">RagB/SusD family nutrient uptake outer membrane protein</fullName>
    </submittedName>
</protein>
<evidence type="ECO:0000259" key="7">
    <source>
        <dbReference type="Pfam" id="PF14322"/>
    </source>
</evidence>
<dbReference type="Proteomes" id="UP000515369">
    <property type="component" value="Chromosome"/>
</dbReference>
<evidence type="ECO:0000313" key="8">
    <source>
        <dbReference type="EMBL" id="QMW04635.1"/>
    </source>
</evidence>
<sequence length="501" mass="55060">MNFLTTFFHLYGRGRSIAGPALTGLLIISGLFSCTDVLTEQPKSIAVETFYNTTSELDAAVAAVYSGLRNSASGIGGEYAAQLEAYTDYCYGRPGSSYAILSDFQGLNSTNIVRVGNMWTVLYLSVRNANLVIQNAPKAKSVSATDIAKYVGEARFLRALTYFTLVKNWGAVPLRTETNLNEANVKRSSVDDVYQLIIADLQNAETTLPDKPAQSGHPSKWSAKTVLADVYFYQGKNAEARDKASEVIQSGKYSLVPITKTDDLQNIFGPAVVTTTEEVFYLKYTRQAGQGMYFVMFPNHPATKLVGAGGFYGISSDLTNSVYAAWDDKDLRKGNWYVWDLGLGKTTTLSKKFIDPLAPFQDACGNDFPMYRYADVLLLYAEAASRAGTGPTAAAMDALNQVHRRAYGFNPTAVSSVDFKLSDFTASTFNDLVLKERGYETQLEAKRWHDLKRLGPDKLKAVIKAAVGKDVADKHLLWPIPTSELNYNTALDPNKDQNPGY</sequence>
<dbReference type="Pfam" id="PF07980">
    <property type="entry name" value="SusD_RagB"/>
    <property type="match status" value="1"/>
</dbReference>
<keyword evidence="3" id="KW-0732">Signal</keyword>
<keyword evidence="5" id="KW-0998">Cell outer membrane</keyword>
<keyword evidence="9" id="KW-1185">Reference proteome</keyword>
<evidence type="ECO:0000259" key="6">
    <source>
        <dbReference type="Pfam" id="PF07980"/>
    </source>
</evidence>
<dbReference type="AlphaFoldDB" id="A0A7G5H0J3"/>
<organism evidence="8 9">
    <name type="scientific">Spirosoma foliorum</name>
    <dbReference type="NCBI Taxonomy" id="2710596"/>
    <lineage>
        <taxon>Bacteria</taxon>
        <taxon>Pseudomonadati</taxon>
        <taxon>Bacteroidota</taxon>
        <taxon>Cytophagia</taxon>
        <taxon>Cytophagales</taxon>
        <taxon>Cytophagaceae</taxon>
        <taxon>Spirosoma</taxon>
    </lineage>
</organism>
<keyword evidence="4" id="KW-0472">Membrane</keyword>
<dbReference type="Pfam" id="PF14322">
    <property type="entry name" value="SusD-like_3"/>
    <property type="match status" value="1"/>
</dbReference>
<accession>A0A7G5H0J3</accession>
<comment type="similarity">
    <text evidence="2">Belongs to the SusD family.</text>
</comment>
<dbReference type="GO" id="GO:0009279">
    <property type="term" value="C:cell outer membrane"/>
    <property type="evidence" value="ECO:0007669"/>
    <property type="project" value="UniProtKB-SubCell"/>
</dbReference>
<dbReference type="KEGG" id="sfol:H3H32_06805"/>
<evidence type="ECO:0000256" key="5">
    <source>
        <dbReference type="ARBA" id="ARBA00023237"/>
    </source>
</evidence>
<evidence type="ECO:0000256" key="3">
    <source>
        <dbReference type="ARBA" id="ARBA00022729"/>
    </source>
</evidence>
<evidence type="ECO:0000256" key="2">
    <source>
        <dbReference type="ARBA" id="ARBA00006275"/>
    </source>
</evidence>
<feature type="domain" description="SusD-like N-terminal" evidence="7">
    <location>
        <begin position="56"/>
        <end position="231"/>
    </location>
</feature>
<reference evidence="8 9" key="1">
    <citation type="submission" date="2020-07" db="EMBL/GenBank/DDBJ databases">
        <title>Spirosoma foliorum sp. nov., isolated from the leaves on the Nejang mountain Korea, Republic of.</title>
        <authorList>
            <person name="Ho H."/>
            <person name="Lee Y.-J."/>
            <person name="Nurcahyanto D.-A."/>
            <person name="Kim S.-G."/>
        </authorList>
    </citation>
    <scope>NUCLEOTIDE SEQUENCE [LARGE SCALE GENOMIC DNA]</scope>
    <source>
        <strain evidence="8 9">PL0136</strain>
    </source>
</reference>
<dbReference type="SUPFAM" id="SSF48452">
    <property type="entry name" value="TPR-like"/>
    <property type="match status" value="1"/>
</dbReference>
<dbReference type="InterPro" id="IPR033985">
    <property type="entry name" value="SusD-like_N"/>
</dbReference>
<dbReference type="InterPro" id="IPR012944">
    <property type="entry name" value="SusD_RagB_dom"/>
</dbReference>